<dbReference type="PANTHER" id="PTHR30363">
    <property type="entry name" value="HTH-TYPE TRANSCRIPTIONAL REGULATOR SRLR-RELATED"/>
    <property type="match status" value="1"/>
</dbReference>
<dbReference type="AlphaFoldDB" id="A0AAV5B0W4"/>
<dbReference type="InterPro" id="IPR036390">
    <property type="entry name" value="WH_DNA-bd_sf"/>
</dbReference>
<evidence type="ECO:0000259" key="3">
    <source>
        <dbReference type="PROSITE" id="PS51000"/>
    </source>
</evidence>
<evidence type="ECO:0000313" key="5">
    <source>
        <dbReference type="Proteomes" id="UP001055025"/>
    </source>
</evidence>
<protein>
    <submittedName>
        <fullName evidence="4">DeoR family transcriptional regulator</fullName>
    </submittedName>
</protein>
<keyword evidence="1" id="KW-0805">Transcription regulation</keyword>
<dbReference type="InterPro" id="IPR050313">
    <property type="entry name" value="Carb_Metab_HTH_regulators"/>
</dbReference>
<dbReference type="SUPFAM" id="SSF46785">
    <property type="entry name" value="Winged helix' DNA-binding domain"/>
    <property type="match status" value="1"/>
</dbReference>
<dbReference type="EMBL" id="BQKC01000001">
    <property type="protein sequence ID" value="GJM54579.1"/>
    <property type="molecule type" value="Genomic_DNA"/>
</dbReference>
<comment type="caution">
    <text evidence="4">The sequence shown here is derived from an EMBL/GenBank/DDBJ whole genome shotgun (WGS) entry which is preliminary data.</text>
</comment>
<dbReference type="InterPro" id="IPR037171">
    <property type="entry name" value="NagB/RpiA_transferase-like"/>
</dbReference>
<proteinExistence type="predicted"/>
<keyword evidence="5" id="KW-1185">Reference proteome</keyword>
<dbReference type="InterPro" id="IPR014036">
    <property type="entry name" value="DeoR-like_C"/>
</dbReference>
<evidence type="ECO:0000256" key="1">
    <source>
        <dbReference type="ARBA" id="ARBA00023015"/>
    </source>
</evidence>
<dbReference type="GO" id="GO:0003700">
    <property type="term" value="F:DNA-binding transcription factor activity"/>
    <property type="evidence" value="ECO:0007669"/>
    <property type="project" value="InterPro"/>
</dbReference>
<dbReference type="PROSITE" id="PS51000">
    <property type="entry name" value="HTH_DEOR_2"/>
    <property type="match status" value="1"/>
</dbReference>
<dbReference type="SMART" id="SM01134">
    <property type="entry name" value="DeoRC"/>
    <property type="match status" value="1"/>
</dbReference>
<dbReference type="Gene3D" id="3.40.50.1360">
    <property type="match status" value="1"/>
</dbReference>
<feature type="domain" description="HTH deoR-type" evidence="3">
    <location>
        <begin position="5"/>
        <end position="61"/>
    </location>
</feature>
<evidence type="ECO:0000313" key="4">
    <source>
        <dbReference type="EMBL" id="GJM54579.1"/>
    </source>
</evidence>
<dbReference type="Proteomes" id="UP001055025">
    <property type="component" value="Unassembled WGS sequence"/>
</dbReference>
<dbReference type="Pfam" id="PF08220">
    <property type="entry name" value="HTH_DeoR"/>
    <property type="match status" value="1"/>
</dbReference>
<dbReference type="SUPFAM" id="SSF100950">
    <property type="entry name" value="NagB/RpiA/CoA transferase-like"/>
    <property type="match status" value="1"/>
</dbReference>
<gene>
    <name evidence="4" type="ORF">ATOP_02340</name>
</gene>
<dbReference type="Pfam" id="PF00455">
    <property type="entry name" value="DeoRC"/>
    <property type="match status" value="1"/>
</dbReference>
<dbReference type="RefSeq" id="WP_204408007.1">
    <property type="nucleotide sequence ID" value="NZ_BQKC01000001.1"/>
</dbReference>
<organism evidence="4 5">
    <name type="scientific">Granulimonas faecalis</name>
    <dbReference type="NCBI Taxonomy" id="2894155"/>
    <lineage>
        <taxon>Bacteria</taxon>
        <taxon>Bacillati</taxon>
        <taxon>Actinomycetota</taxon>
        <taxon>Coriobacteriia</taxon>
        <taxon>Coriobacteriales</taxon>
        <taxon>Kribbibacteriaceae</taxon>
        <taxon>Granulimonas</taxon>
    </lineage>
</organism>
<evidence type="ECO:0000256" key="2">
    <source>
        <dbReference type="ARBA" id="ARBA00023163"/>
    </source>
</evidence>
<dbReference type="PANTHER" id="PTHR30363:SF44">
    <property type="entry name" value="AGA OPERON TRANSCRIPTIONAL REPRESSOR-RELATED"/>
    <property type="match status" value="1"/>
</dbReference>
<name>A0AAV5B0W4_9ACTN</name>
<dbReference type="InterPro" id="IPR001034">
    <property type="entry name" value="DeoR_HTH"/>
</dbReference>
<accession>A0AAV5B0W4</accession>
<keyword evidence="2" id="KW-0804">Transcription</keyword>
<dbReference type="SMART" id="SM00420">
    <property type="entry name" value="HTH_DEOR"/>
    <property type="match status" value="1"/>
</dbReference>
<reference evidence="4" key="1">
    <citation type="journal article" date="2022" name="Int. J. Syst. Evol. Microbiol.">
        <title>Granulimonas faecalis gen. nov., sp. nov., and Leptogranulimonas caecicola gen. nov., sp. nov., novel lactate-producing Atopobiaceae bacteria isolated from mouse intestines, and an emended description of the family Atopobiaceae.</title>
        <authorList>
            <person name="Morinaga K."/>
            <person name="Kusada H."/>
            <person name="Sakamoto S."/>
            <person name="Murakami T."/>
            <person name="Toyoda A."/>
            <person name="Mori H."/>
            <person name="Meng X.Y."/>
            <person name="Takashino M."/>
            <person name="Murotomi K."/>
            <person name="Tamaki H."/>
        </authorList>
    </citation>
    <scope>NUCLEOTIDE SEQUENCE</scope>
    <source>
        <strain evidence="4">OPF53</strain>
    </source>
</reference>
<sequence>MTQEMHHRRERIVELVNRQGSVSFAQVKQELPGVSEMTLRTDLKALDAERRIVRIHGGARSVGYVVGTDDLLDRRTVRNVEAKEAIAAKAVALVRPDSCICIDSGSTTTALAARIPDERLLAFTNSLTVAGELARLANPQTHVFGGTLNRFSRCMNGSAVVEAVRDAHFDTFFFGVTNYSDSMGFTCGSEEEARFKRACIEQADTVVALMDGSKVGPRGTFRICGLDAVDAVVGDDGLPAGFREACSEHGVDVL</sequence>